<comment type="similarity">
    <text evidence="5 8">Belongs to the 5'-nucleotidase family.</text>
</comment>
<dbReference type="Proteomes" id="UP000233375">
    <property type="component" value="Unassembled WGS sequence"/>
</dbReference>
<evidence type="ECO:0000256" key="7">
    <source>
        <dbReference type="ARBA" id="ARBA00023268"/>
    </source>
</evidence>
<evidence type="ECO:0000259" key="9">
    <source>
        <dbReference type="Pfam" id="PF00149"/>
    </source>
</evidence>
<dbReference type="GO" id="GO:0009166">
    <property type="term" value="P:nucleotide catabolic process"/>
    <property type="evidence" value="ECO:0007669"/>
    <property type="project" value="InterPro"/>
</dbReference>
<dbReference type="PROSITE" id="PS00785">
    <property type="entry name" value="5_NUCLEOTIDASE_1"/>
    <property type="match status" value="1"/>
</dbReference>
<dbReference type="PANTHER" id="PTHR11575:SF6">
    <property type="entry name" value="2',3'-CYCLIC-NUCLEOTIDE 2'-PHOSPHODIESTERASE_3'-NUCLEOTIDASE"/>
    <property type="match status" value="1"/>
</dbReference>
<dbReference type="CDD" id="cd07410">
    <property type="entry name" value="MPP_CpdB_N"/>
    <property type="match status" value="1"/>
</dbReference>
<comment type="catalytic activity">
    <reaction evidence="2">
        <text>a nucleoside 2',3'-cyclic phosphate + H2O = a nucleoside 3'-phosphate + H(+)</text>
        <dbReference type="Rhea" id="RHEA:19621"/>
        <dbReference type="ChEBI" id="CHEBI:15377"/>
        <dbReference type="ChEBI" id="CHEBI:15378"/>
        <dbReference type="ChEBI" id="CHEBI:66949"/>
        <dbReference type="ChEBI" id="CHEBI:66954"/>
        <dbReference type="EC" id="3.1.4.16"/>
    </reaction>
</comment>
<dbReference type="Gene3D" id="3.60.21.10">
    <property type="match status" value="1"/>
</dbReference>
<dbReference type="GO" id="GO:0046872">
    <property type="term" value="F:metal ion binding"/>
    <property type="evidence" value="ECO:0007669"/>
    <property type="project" value="InterPro"/>
</dbReference>
<protein>
    <recommendedName>
        <fullName evidence="9">Calcineurin-like phosphoesterase domain-containing protein</fullName>
    </recommendedName>
</protein>
<dbReference type="EMBL" id="PISE01000019">
    <property type="protein sequence ID" value="PKG23773.1"/>
    <property type="molecule type" value="Genomic_DNA"/>
</dbReference>
<evidence type="ECO:0000256" key="2">
    <source>
        <dbReference type="ARBA" id="ARBA00001730"/>
    </source>
</evidence>
<proteinExistence type="inferred from homology"/>
<evidence type="ECO:0000256" key="8">
    <source>
        <dbReference type="RuleBase" id="RU362119"/>
    </source>
</evidence>
<evidence type="ECO:0000256" key="6">
    <source>
        <dbReference type="ARBA" id="ARBA00022801"/>
    </source>
</evidence>
<dbReference type="GO" id="GO:0000166">
    <property type="term" value="F:nucleotide binding"/>
    <property type="evidence" value="ECO:0007669"/>
    <property type="project" value="UniProtKB-KW"/>
</dbReference>
<evidence type="ECO:0000256" key="5">
    <source>
        <dbReference type="ARBA" id="ARBA00006654"/>
    </source>
</evidence>
<dbReference type="GO" id="GO:0030288">
    <property type="term" value="C:outer membrane-bounded periplasmic space"/>
    <property type="evidence" value="ECO:0007669"/>
    <property type="project" value="TreeGrafter"/>
</dbReference>
<dbReference type="GO" id="GO:0008254">
    <property type="term" value="F:3'-nucleotidase activity"/>
    <property type="evidence" value="ECO:0007669"/>
    <property type="project" value="UniProtKB-EC"/>
</dbReference>
<dbReference type="GO" id="GO:0008663">
    <property type="term" value="F:2',3'-cyclic-nucleotide 2'-phosphodiesterase activity"/>
    <property type="evidence" value="ECO:0007669"/>
    <property type="project" value="UniProtKB-EC"/>
</dbReference>
<evidence type="ECO:0000256" key="1">
    <source>
        <dbReference type="ARBA" id="ARBA00000527"/>
    </source>
</evidence>
<comment type="caution">
    <text evidence="10">The sequence shown here is derived from an EMBL/GenBank/DDBJ whole genome shotgun (WGS) entry which is preliminary data.</text>
</comment>
<keyword evidence="11" id="KW-1185">Reference proteome</keyword>
<accession>A0A2N0Z2M3</accession>
<dbReference type="InterPro" id="IPR041827">
    <property type="entry name" value="CpdB_N"/>
</dbReference>
<comment type="cofactor">
    <cofactor evidence="3">
        <name>a divalent metal cation</name>
        <dbReference type="ChEBI" id="CHEBI:60240"/>
    </cofactor>
</comment>
<comment type="subcellular location">
    <subcellularLocation>
        <location evidence="4">Cell envelope</location>
    </subcellularLocation>
</comment>
<dbReference type="PANTHER" id="PTHR11575">
    <property type="entry name" value="5'-NUCLEOTIDASE-RELATED"/>
    <property type="match status" value="1"/>
</dbReference>
<evidence type="ECO:0000256" key="3">
    <source>
        <dbReference type="ARBA" id="ARBA00001968"/>
    </source>
</evidence>
<comment type="catalytic activity">
    <reaction evidence="1">
        <text>a ribonucleoside 3'-phosphate + H2O = a ribonucleoside + phosphate</text>
        <dbReference type="Rhea" id="RHEA:10144"/>
        <dbReference type="ChEBI" id="CHEBI:13197"/>
        <dbReference type="ChEBI" id="CHEBI:15377"/>
        <dbReference type="ChEBI" id="CHEBI:18254"/>
        <dbReference type="ChEBI" id="CHEBI:43474"/>
        <dbReference type="EC" id="3.1.3.6"/>
    </reaction>
</comment>
<keyword evidence="6 8" id="KW-0378">Hydrolase</keyword>
<feature type="domain" description="Calcineurin-like phosphoesterase" evidence="9">
    <location>
        <begin position="35"/>
        <end position="278"/>
    </location>
</feature>
<gene>
    <name evidence="10" type="ORF">CWS01_09725</name>
</gene>
<sequence>MTKKIFYIMMLLLLFIPGKIINGEEEKKSTIVSLRLLETTDIHSYILDFDYAKKKRTIEFGLNRTASLIQQAKKDQVNTLLFDVGDVIKGNALADYVASSNVLYYTDIHPAYKSMNLLKYDAATVGNHEFNYGLDYLLKSLQGAEFPFVNANIYVDDHNEYDQDDIHFFSPYIILNKEVQTETGEKTIIKVGVTGLITPITAEWDKEHLANKVKIKNMEETAKEIVPKMKAEGADVVVALVHAGLQSDREFKEKRGNNVQDVSKVKGIDVVLYGHSHSLFPKKGEKNTLLVKHTKGKIAGKPAVQAGFWGNHLGIIDLRLEKKAGKWSIIESKSVAKPIIRIINDKKVPIVVPFEPIEYLMQKYHRDTLDFIEKNN</sequence>
<dbReference type="AlphaFoldDB" id="A0A2N0Z2M3"/>
<name>A0A2N0Z2M3_9BACI</name>
<evidence type="ECO:0000313" key="11">
    <source>
        <dbReference type="Proteomes" id="UP000233375"/>
    </source>
</evidence>
<organism evidence="10 11">
    <name type="scientific">Niallia nealsonii</name>
    <dbReference type="NCBI Taxonomy" id="115979"/>
    <lineage>
        <taxon>Bacteria</taxon>
        <taxon>Bacillati</taxon>
        <taxon>Bacillota</taxon>
        <taxon>Bacilli</taxon>
        <taxon>Bacillales</taxon>
        <taxon>Bacillaceae</taxon>
        <taxon>Niallia</taxon>
    </lineage>
</organism>
<evidence type="ECO:0000313" key="10">
    <source>
        <dbReference type="EMBL" id="PKG23773.1"/>
    </source>
</evidence>
<dbReference type="InterPro" id="IPR029052">
    <property type="entry name" value="Metallo-depent_PP-like"/>
</dbReference>
<reference evidence="10 11" key="1">
    <citation type="journal article" date="2003" name="Int. J. Syst. Evol. Microbiol.">
        <title>Bacillus nealsonii sp. nov., isolated from a spacecraft-assembly facility, whose spores are gamma-radiation resistant.</title>
        <authorList>
            <person name="Venkateswaran K."/>
            <person name="Kempf M."/>
            <person name="Chen F."/>
            <person name="Satomi M."/>
            <person name="Nicholson W."/>
            <person name="Kern R."/>
        </authorList>
    </citation>
    <scope>NUCLEOTIDE SEQUENCE [LARGE SCALE GENOMIC DNA]</scope>
    <source>
        <strain evidence="10 11">FO-92</strain>
    </source>
</reference>
<dbReference type="SUPFAM" id="SSF56300">
    <property type="entry name" value="Metallo-dependent phosphatases"/>
    <property type="match status" value="1"/>
</dbReference>
<dbReference type="OrthoDB" id="9775118at2"/>
<dbReference type="PRINTS" id="PR01607">
    <property type="entry name" value="APYRASEFAMLY"/>
</dbReference>
<dbReference type="RefSeq" id="WP_101177004.1">
    <property type="nucleotide sequence ID" value="NZ_PISE01000019.1"/>
</dbReference>
<dbReference type="InterPro" id="IPR006146">
    <property type="entry name" value="5'-Nucleotdase_CS"/>
</dbReference>
<dbReference type="Pfam" id="PF00149">
    <property type="entry name" value="Metallophos"/>
    <property type="match status" value="1"/>
</dbReference>
<dbReference type="InterPro" id="IPR006179">
    <property type="entry name" value="5_nucleotidase/apyrase"/>
</dbReference>
<keyword evidence="8" id="KW-0547">Nucleotide-binding</keyword>
<keyword evidence="7" id="KW-0511">Multifunctional enzyme</keyword>
<dbReference type="InterPro" id="IPR004843">
    <property type="entry name" value="Calcineurin-like_PHP"/>
</dbReference>
<evidence type="ECO:0000256" key="4">
    <source>
        <dbReference type="ARBA" id="ARBA00004196"/>
    </source>
</evidence>
<dbReference type="PROSITE" id="PS00786">
    <property type="entry name" value="5_NUCLEOTIDASE_2"/>
    <property type="match status" value="1"/>
</dbReference>